<sequence length="254" mass="27839">MKQNRRHEYILSSLKTRQFCAITQLASELGVSDETIRRDIKKLDKAGKARRVHGGVTLITDASEGPFISRLEEGADAKRKIVQAYARSIREGSRIFLDGGTTNCFLARELAYARGLTVVTNSLEIAHILGRHKGIRLIIAPGEVDHDDNAVYGPEAVSFIRNFQLDTAVFTAAAIDLSQGGIYDIRPEEAHLKRDVGALATDLVVLADASKFGKRGFVRFCNVIDTSMIVTDASLSKNQRALVPADVLTIVDTE</sequence>
<evidence type="ECO:0000259" key="5">
    <source>
        <dbReference type="PROSITE" id="PS51000"/>
    </source>
</evidence>
<dbReference type="InterPro" id="IPR014036">
    <property type="entry name" value="DeoR-like_C"/>
</dbReference>
<evidence type="ECO:0000256" key="4">
    <source>
        <dbReference type="ARBA" id="ARBA00023163"/>
    </source>
</evidence>
<organism evidence="6 7">
    <name type="scientific">Stappia sediminis</name>
    <dbReference type="NCBI Taxonomy" id="2692190"/>
    <lineage>
        <taxon>Bacteria</taxon>
        <taxon>Pseudomonadati</taxon>
        <taxon>Pseudomonadota</taxon>
        <taxon>Alphaproteobacteria</taxon>
        <taxon>Hyphomicrobiales</taxon>
        <taxon>Stappiaceae</taxon>
        <taxon>Stappia</taxon>
    </lineage>
</organism>
<dbReference type="PANTHER" id="PTHR30363">
    <property type="entry name" value="HTH-TYPE TRANSCRIPTIONAL REGULATOR SRLR-RELATED"/>
    <property type="match status" value="1"/>
</dbReference>
<dbReference type="InterPro" id="IPR036388">
    <property type="entry name" value="WH-like_DNA-bd_sf"/>
</dbReference>
<dbReference type="AlphaFoldDB" id="A0A7X3S8A9"/>
<evidence type="ECO:0000313" key="6">
    <source>
        <dbReference type="EMBL" id="MXN65594.1"/>
    </source>
</evidence>
<keyword evidence="1" id="KW-0678">Repressor</keyword>
<reference evidence="6 7" key="1">
    <citation type="submission" date="2019-12" db="EMBL/GenBank/DDBJ databases">
        <authorList>
            <person name="Li M."/>
        </authorList>
    </citation>
    <scope>NUCLEOTIDE SEQUENCE [LARGE SCALE GENOMIC DNA]</scope>
    <source>
        <strain evidence="6 7">GBMRC 2046</strain>
    </source>
</reference>
<dbReference type="SUPFAM" id="SSF46785">
    <property type="entry name" value="Winged helix' DNA-binding domain"/>
    <property type="match status" value="1"/>
</dbReference>
<dbReference type="PANTHER" id="PTHR30363:SF4">
    <property type="entry name" value="GLYCEROL-3-PHOSPHATE REGULON REPRESSOR"/>
    <property type="match status" value="1"/>
</dbReference>
<dbReference type="PROSITE" id="PS00894">
    <property type="entry name" value="HTH_DEOR_1"/>
    <property type="match status" value="1"/>
</dbReference>
<dbReference type="EMBL" id="WUMV01000004">
    <property type="protein sequence ID" value="MXN65594.1"/>
    <property type="molecule type" value="Genomic_DNA"/>
</dbReference>
<dbReference type="RefSeq" id="WP_160775853.1">
    <property type="nucleotide sequence ID" value="NZ_WUMV01000004.1"/>
</dbReference>
<dbReference type="GO" id="GO:0003700">
    <property type="term" value="F:DNA-binding transcription factor activity"/>
    <property type="evidence" value="ECO:0007669"/>
    <property type="project" value="InterPro"/>
</dbReference>
<dbReference type="SMART" id="SM01134">
    <property type="entry name" value="DeoRC"/>
    <property type="match status" value="1"/>
</dbReference>
<dbReference type="InterPro" id="IPR050313">
    <property type="entry name" value="Carb_Metab_HTH_regulators"/>
</dbReference>
<dbReference type="PRINTS" id="PR00037">
    <property type="entry name" value="HTHLACR"/>
</dbReference>
<evidence type="ECO:0000256" key="3">
    <source>
        <dbReference type="ARBA" id="ARBA00023125"/>
    </source>
</evidence>
<dbReference type="Gene3D" id="3.40.50.1360">
    <property type="match status" value="1"/>
</dbReference>
<dbReference type="InterPro" id="IPR018356">
    <property type="entry name" value="Tscrpt_reg_HTH_DeoR_CS"/>
</dbReference>
<dbReference type="Pfam" id="PF08220">
    <property type="entry name" value="HTH_DeoR"/>
    <property type="match status" value="1"/>
</dbReference>
<dbReference type="Gene3D" id="1.10.10.10">
    <property type="entry name" value="Winged helix-like DNA-binding domain superfamily/Winged helix DNA-binding domain"/>
    <property type="match status" value="1"/>
</dbReference>
<feature type="domain" description="HTH deoR-type" evidence="5">
    <location>
        <begin position="3"/>
        <end position="58"/>
    </location>
</feature>
<evidence type="ECO:0000256" key="1">
    <source>
        <dbReference type="ARBA" id="ARBA00022491"/>
    </source>
</evidence>
<dbReference type="InterPro" id="IPR036390">
    <property type="entry name" value="WH_DNA-bd_sf"/>
</dbReference>
<keyword evidence="4" id="KW-0804">Transcription</keyword>
<keyword evidence="7" id="KW-1185">Reference proteome</keyword>
<protein>
    <submittedName>
        <fullName evidence="6">DeoR family transcriptional regulator</fullName>
    </submittedName>
</protein>
<evidence type="ECO:0000313" key="7">
    <source>
        <dbReference type="Proteomes" id="UP000433101"/>
    </source>
</evidence>
<dbReference type="Pfam" id="PF00455">
    <property type="entry name" value="DeoRC"/>
    <property type="match status" value="1"/>
</dbReference>
<dbReference type="InterPro" id="IPR001034">
    <property type="entry name" value="DeoR_HTH"/>
</dbReference>
<comment type="caution">
    <text evidence="6">The sequence shown here is derived from an EMBL/GenBank/DDBJ whole genome shotgun (WGS) entry which is preliminary data.</text>
</comment>
<gene>
    <name evidence="6" type="ORF">GR183_11835</name>
</gene>
<dbReference type="PROSITE" id="PS51000">
    <property type="entry name" value="HTH_DEOR_2"/>
    <property type="match status" value="1"/>
</dbReference>
<keyword evidence="2" id="KW-0805">Transcription regulation</keyword>
<dbReference type="InterPro" id="IPR037171">
    <property type="entry name" value="NagB/RpiA_transferase-like"/>
</dbReference>
<dbReference type="Proteomes" id="UP000433101">
    <property type="component" value="Unassembled WGS sequence"/>
</dbReference>
<dbReference type="SUPFAM" id="SSF100950">
    <property type="entry name" value="NagB/RpiA/CoA transferase-like"/>
    <property type="match status" value="1"/>
</dbReference>
<proteinExistence type="predicted"/>
<dbReference type="GO" id="GO:0003677">
    <property type="term" value="F:DNA binding"/>
    <property type="evidence" value="ECO:0007669"/>
    <property type="project" value="UniProtKB-KW"/>
</dbReference>
<accession>A0A7X3S8A9</accession>
<evidence type="ECO:0000256" key="2">
    <source>
        <dbReference type="ARBA" id="ARBA00023015"/>
    </source>
</evidence>
<keyword evidence="3" id="KW-0238">DNA-binding</keyword>
<dbReference type="SMART" id="SM00420">
    <property type="entry name" value="HTH_DEOR"/>
    <property type="match status" value="1"/>
</dbReference>
<name>A0A7X3S8A9_9HYPH</name>